<dbReference type="SUPFAM" id="SSF52540">
    <property type="entry name" value="P-loop containing nucleoside triphosphate hydrolases"/>
    <property type="match status" value="1"/>
</dbReference>
<name>A0A0P1G811_9RHOB</name>
<keyword evidence="3" id="KW-1185">Reference proteome</keyword>
<sequence>MGSPRSGTKLLRSLLNRNSLVNLCDPESHFIPYLFQKHGGQPEHFEADLDALFIDFDQLPFQIYCQSQGRPVMTRRDFQHLEQARNWSDAFEVILRFYGEDAAAGEGPIWGDKTPSYVLEMDLLKRIFPAARFVHIVRDPRDVALSAKAAWGHNPLRTAVKWARDMAAAEQGAKALGRDYLRVFYEQLVADPETELRRVSTFIDRAFEAEMTTLSVPSENIGGARGKRFIDAKNIQKYRQTMPPTLQRRIEEITFPWITDHDTPYKAELARRYRPMSPLARKMLTGADGLRSILHKMRRKGMINGLRITIGNRLQKRRSPQ</sequence>
<organism evidence="2 3">
    <name type="scientific">Tritonibacter multivorans</name>
    <dbReference type="NCBI Taxonomy" id="928856"/>
    <lineage>
        <taxon>Bacteria</taxon>
        <taxon>Pseudomonadati</taxon>
        <taxon>Pseudomonadota</taxon>
        <taxon>Alphaproteobacteria</taxon>
        <taxon>Rhodobacterales</taxon>
        <taxon>Paracoccaceae</taxon>
        <taxon>Tritonibacter</taxon>
    </lineage>
</organism>
<dbReference type="GO" id="GO:0008476">
    <property type="term" value="F:protein-tyrosine sulfotransferase activity"/>
    <property type="evidence" value="ECO:0007669"/>
    <property type="project" value="InterPro"/>
</dbReference>
<dbReference type="PANTHER" id="PTHR12788">
    <property type="entry name" value="PROTEIN-TYROSINE SULFOTRANSFERASE 2"/>
    <property type="match status" value="1"/>
</dbReference>
<reference evidence="2 3" key="1">
    <citation type="submission" date="2015-09" db="EMBL/GenBank/DDBJ databases">
        <authorList>
            <consortium name="Swine Surveillance"/>
        </authorList>
    </citation>
    <scope>NUCLEOTIDE SEQUENCE [LARGE SCALE GENOMIC DNA]</scope>
    <source>
        <strain evidence="2 3">CECT 7557</strain>
    </source>
</reference>
<dbReference type="PANTHER" id="PTHR12788:SF10">
    <property type="entry name" value="PROTEIN-TYROSINE SULFOTRANSFERASE"/>
    <property type="match status" value="1"/>
</dbReference>
<dbReference type="EMBL" id="CYSD01000021">
    <property type="protein sequence ID" value="CUH77806.1"/>
    <property type="molecule type" value="Genomic_DNA"/>
</dbReference>
<evidence type="ECO:0000313" key="3">
    <source>
        <dbReference type="Proteomes" id="UP000052022"/>
    </source>
</evidence>
<dbReference type="Proteomes" id="UP000052022">
    <property type="component" value="Unassembled WGS sequence"/>
</dbReference>
<dbReference type="RefSeq" id="WP_165592431.1">
    <property type="nucleotide sequence ID" value="NZ_CYSD01000021.1"/>
</dbReference>
<keyword evidence="1 2" id="KW-0808">Transferase</keyword>
<evidence type="ECO:0000313" key="2">
    <source>
        <dbReference type="EMBL" id="CUH77806.1"/>
    </source>
</evidence>
<gene>
    <name evidence="2" type="ORF">TRM7557_01594</name>
</gene>
<dbReference type="AlphaFoldDB" id="A0A0P1G811"/>
<dbReference type="InterPro" id="IPR026634">
    <property type="entry name" value="TPST-like"/>
</dbReference>
<evidence type="ECO:0000256" key="1">
    <source>
        <dbReference type="ARBA" id="ARBA00022679"/>
    </source>
</evidence>
<dbReference type="STRING" id="928856.SAMN04488049_10753"/>
<dbReference type="Pfam" id="PF13469">
    <property type="entry name" value="Sulfotransfer_3"/>
    <property type="match status" value="1"/>
</dbReference>
<dbReference type="InterPro" id="IPR027417">
    <property type="entry name" value="P-loop_NTPase"/>
</dbReference>
<dbReference type="Gene3D" id="3.40.50.300">
    <property type="entry name" value="P-loop containing nucleotide triphosphate hydrolases"/>
    <property type="match status" value="1"/>
</dbReference>
<protein>
    <submittedName>
        <fullName evidence="2">Sulfotransferase domain protein</fullName>
    </submittedName>
</protein>
<accession>A0A0P1G811</accession>
<proteinExistence type="predicted"/>